<name>A0A2M9ZT66_9LEPT</name>
<protein>
    <submittedName>
        <fullName evidence="1">Uncharacterized protein</fullName>
    </submittedName>
</protein>
<sequence length="239" mass="27478">MGGCSQIQSGEHIVSKGLFEDSISVKGFPWCKDEIKTVGINSLVANILCSEHNSALSKFDASAIKTFEGIRSMSERQNRYKDVLVKARFGNKKHNINGYEFEKWATKTFLNIMHYSKKSDLLYDKEYLLKIVYTNEQFKEPYGLYSFAKKGQKIQSPGHLSFVPITNNYDKETIGTLFEFHGYLFMLQFPSISGKPFIKEIGLPGSLVDWSGAAEMWRPKQLIAREAIKRYKDTIEFHW</sequence>
<organism evidence="1 2">
    <name type="scientific">Leptospira neocaledonica</name>
    <dbReference type="NCBI Taxonomy" id="2023192"/>
    <lineage>
        <taxon>Bacteria</taxon>
        <taxon>Pseudomonadati</taxon>
        <taxon>Spirochaetota</taxon>
        <taxon>Spirochaetia</taxon>
        <taxon>Leptospirales</taxon>
        <taxon>Leptospiraceae</taxon>
        <taxon>Leptospira</taxon>
    </lineage>
</organism>
<comment type="caution">
    <text evidence="1">The sequence shown here is derived from an EMBL/GenBank/DDBJ whole genome shotgun (WGS) entry which is preliminary data.</text>
</comment>
<proteinExistence type="predicted"/>
<dbReference type="Proteomes" id="UP000231843">
    <property type="component" value="Unassembled WGS sequence"/>
</dbReference>
<accession>A0A2M9ZT66</accession>
<dbReference type="AlphaFoldDB" id="A0A2M9ZT66"/>
<reference evidence="1 2" key="1">
    <citation type="submission" date="2017-07" db="EMBL/GenBank/DDBJ databases">
        <title>Leptospira spp. isolated from tropical soils.</title>
        <authorList>
            <person name="Thibeaux R."/>
            <person name="Iraola G."/>
            <person name="Ferres I."/>
            <person name="Bierque E."/>
            <person name="Girault D."/>
            <person name="Soupe-Gilbert M.-E."/>
            <person name="Picardeau M."/>
            <person name="Goarant C."/>
        </authorList>
    </citation>
    <scope>NUCLEOTIDE SEQUENCE [LARGE SCALE GENOMIC DNA]</scope>
    <source>
        <strain evidence="1 2">ES4-C-A1</strain>
    </source>
</reference>
<evidence type="ECO:0000313" key="2">
    <source>
        <dbReference type="Proteomes" id="UP000231843"/>
    </source>
</evidence>
<gene>
    <name evidence="1" type="ORF">CH365_19655</name>
</gene>
<dbReference type="EMBL" id="NPEA01000017">
    <property type="protein sequence ID" value="PJZ75298.1"/>
    <property type="molecule type" value="Genomic_DNA"/>
</dbReference>
<evidence type="ECO:0000313" key="1">
    <source>
        <dbReference type="EMBL" id="PJZ75298.1"/>
    </source>
</evidence>
<keyword evidence="2" id="KW-1185">Reference proteome</keyword>